<dbReference type="RefSeq" id="WP_337096902.1">
    <property type="nucleotide sequence ID" value="NZ_JAPYKO010000036.1"/>
</dbReference>
<dbReference type="Gene3D" id="1.10.20.60">
    <property type="entry name" value="Glu-tRNAGln amidotransferase C subunit, N-terminal domain"/>
    <property type="match status" value="1"/>
</dbReference>
<protein>
    <recommendedName>
        <fullName evidence="2">Indoleacetamide hydrolase</fullName>
    </recommendedName>
</protein>
<comment type="function">
    <text evidence="1">Hydrolyzes indole-3-acetamide (IAM) into indole-3-acetic acid (IAA).</text>
</comment>
<keyword evidence="5" id="KW-1185">Reference proteome</keyword>
<dbReference type="PANTHER" id="PTHR11895">
    <property type="entry name" value="TRANSAMIDASE"/>
    <property type="match status" value="1"/>
</dbReference>
<evidence type="ECO:0000313" key="4">
    <source>
        <dbReference type="EMBL" id="MEI9406420.1"/>
    </source>
</evidence>
<dbReference type="InterPro" id="IPR020556">
    <property type="entry name" value="Amidase_CS"/>
</dbReference>
<accession>A0ABU8KMT1</accession>
<evidence type="ECO:0000256" key="2">
    <source>
        <dbReference type="ARBA" id="ARBA00021874"/>
    </source>
</evidence>
<sequence>MPIGPLQPTQSKMRELAERKHLDLSDDELRQYSDLIGGTLAACRVIDGIPEQTLPTKYPRTVGWRPAAEDNPLNGWAWRCQIEGASEGVLRGKTIGIKDAVCVAGVPMRNGSKLLEGFTPDVDATIVTRILDAGGKIVGKTNTEDLSFSGAGYTSALGAVGNPYDSSRNPGASSSGSAAVLATGGADIAIGGDQGGSIRLPAAWSGVYGLKPTYGLVPYTGIAPIEKTLDHVGPMANTTEDLARLLQAIAGPDPFDPRQRGILPGGFSPSYVAGLNGGVAGKKIGIVREGFARDGKDIGVPASDPAVDEAVLAAVRKFESLGATVHDVSIPMHLLACHIWNVIATLGSAEFMVDGAGNGSNSFGYYNSSLGIAFERGLRARPNDLPYAAITSVLATEYLKDSQGMRYYWKAQNQRHLVLNALNAAFDQYDLLAMPTIPFTATSARAPDTPVGEYVGQALNMTHNCVTTNLTGHPSISIPCGFVGGMPVGMMLSARHLEDALLLQASAAFEKLGAYTPKWFAGGLAA</sequence>
<dbReference type="Pfam" id="PF01425">
    <property type="entry name" value="Amidase"/>
    <property type="match status" value="1"/>
</dbReference>
<dbReference type="EMBL" id="JAPYKO010000036">
    <property type="protein sequence ID" value="MEI9406420.1"/>
    <property type="molecule type" value="Genomic_DNA"/>
</dbReference>
<keyword evidence="4" id="KW-0378">Hydrolase</keyword>
<name>A0ABU8KMT1_9HYPH</name>
<evidence type="ECO:0000256" key="1">
    <source>
        <dbReference type="ARBA" id="ARBA00003871"/>
    </source>
</evidence>
<dbReference type="SUPFAM" id="SSF75304">
    <property type="entry name" value="Amidase signature (AS) enzymes"/>
    <property type="match status" value="1"/>
</dbReference>
<dbReference type="NCBIfam" id="NF005565">
    <property type="entry name" value="PRK07235.1"/>
    <property type="match status" value="1"/>
</dbReference>
<organism evidence="4 5">
    <name type="scientific">Mesorhizobium argentiipisi</name>
    <dbReference type="NCBI Taxonomy" id="3015175"/>
    <lineage>
        <taxon>Bacteria</taxon>
        <taxon>Pseudomonadati</taxon>
        <taxon>Pseudomonadota</taxon>
        <taxon>Alphaproteobacteria</taxon>
        <taxon>Hyphomicrobiales</taxon>
        <taxon>Phyllobacteriaceae</taxon>
        <taxon>Mesorhizobium</taxon>
    </lineage>
</organism>
<dbReference type="InterPro" id="IPR000120">
    <property type="entry name" value="Amidase"/>
</dbReference>
<gene>
    <name evidence="4" type="ORF">O7A05_30305</name>
</gene>
<dbReference type="InterPro" id="IPR023631">
    <property type="entry name" value="Amidase_dom"/>
</dbReference>
<evidence type="ECO:0000259" key="3">
    <source>
        <dbReference type="Pfam" id="PF01425"/>
    </source>
</evidence>
<comment type="caution">
    <text evidence="4">The sequence shown here is derived from an EMBL/GenBank/DDBJ whole genome shotgun (WGS) entry which is preliminary data.</text>
</comment>
<dbReference type="InterPro" id="IPR036928">
    <property type="entry name" value="AS_sf"/>
</dbReference>
<dbReference type="Proteomes" id="UP001366503">
    <property type="component" value="Unassembled WGS sequence"/>
</dbReference>
<dbReference type="PANTHER" id="PTHR11895:SF170">
    <property type="entry name" value="AMIDASE"/>
    <property type="match status" value="1"/>
</dbReference>
<dbReference type="PROSITE" id="PS00571">
    <property type="entry name" value="AMIDASES"/>
    <property type="match status" value="1"/>
</dbReference>
<reference evidence="4 5" key="1">
    <citation type="submission" date="2022-12" db="EMBL/GenBank/DDBJ databases">
        <authorList>
            <person name="Muema E."/>
        </authorList>
    </citation>
    <scope>NUCLEOTIDE SEQUENCE [LARGE SCALE GENOMIC DNA]</scope>
    <source>
        <strain evidence="5">1330</strain>
    </source>
</reference>
<feature type="domain" description="Amidase" evidence="3">
    <location>
        <begin position="83"/>
        <end position="503"/>
    </location>
</feature>
<dbReference type="GO" id="GO:0004040">
    <property type="term" value="F:amidase activity"/>
    <property type="evidence" value="ECO:0007669"/>
    <property type="project" value="UniProtKB-EC"/>
</dbReference>
<dbReference type="Gene3D" id="3.90.1300.10">
    <property type="entry name" value="Amidase signature (AS) domain"/>
    <property type="match status" value="1"/>
</dbReference>
<evidence type="ECO:0000313" key="5">
    <source>
        <dbReference type="Proteomes" id="UP001366503"/>
    </source>
</evidence>
<proteinExistence type="predicted"/>